<feature type="repeat" description="ANK" evidence="3">
    <location>
        <begin position="150"/>
        <end position="182"/>
    </location>
</feature>
<name>A0A2M4DQM6_ANODA</name>
<dbReference type="SUPFAM" id="SSF48403">
    <property type="entry name" value="Ankyrin repeat"/>
    <property type="match status" value="1"/>
</dbReference>
<dbReference type="Pfam" id="PF12796">
    <property type="entry name" value="Ank_2"/>
    <property type="match status" value="1"/>
</dbReference>
<dbReference type="Gene3D" id="1.25.40.20">
    <property type="entry name" value="Ankyrin repeat-containing domain"/>
    <property type="match status" value="1"/>
</dbReference>
<dbReference type="InterPro" id="IPR002110">
    <property type="entry name" value="Ankyrin_rpt"/>
</dbReference>
<dbReference type="GO" id="GO:0045087">
    <property type="term" value="P:innate immune response"/>
    <property type="evidence" value="ECO:0007669"/>
    <property type="project" value="TreeGrafter"/>
</dbReference>
<feature type="region of interest" description="Disordered" evidence="4">
    <location>
        <begin position="36"/>
        <end position="91"/>
    </location>
</feature>
<feature type="region of interest" description="Disordered" evidence="4">
    <location>
        <begin position="196"/>
        <end position="313"/>
    </location>
</feature>
<protein>
    <submittedName>
        <fullName evidence="6">Putative secreted protein</fullName>
    </submittedName>
</protein>
<feature type="chain" id="PRO_5014597868" evidence="5">
    <location>
        <begin position="24"/>
        <end position="363"/>
    </location>
</feature>
<dbReference type="AlphaFoldDB" id="A0A2M4DQM6"/>
<dbReference type="InterPro" id="IPR051631">
    <property type="entry name" value="Ankyrin-KH/SAM_domain"/>
</dbReference>
<proteinExistence type="predicted"/>
<keyword evidence="1" id="KW-0677">Repeat</keyword>
<dbReference type="VEuPathDB" id="VectorBase:ADAC009824"/>
<evidence type="ECO:0000313" key="6">
    <source>
        <dbReference type="EMBL" id="MBW79842.1"/>
    </source>
</evidence>
<feature type="compositionally biased region" description="Low complexity" evidence="4">
    <location>
        <begin position="212"/>
        <end position="225"/>
    </location>
</feature>
<dbReference type="InterPro" id="IPR036770">
    <property type="entry name" value="Ankyrin_rpt-contain_sf"/>
</dbReference>
<sequence>MILMLNRILLACLCLRPDLLVDSFPLDQQSIEIPETECSDSCENDVDMDESDSCDNDADDNDDSEEDDEEEEDMVHSTAPGKFLLENDDDTDHERDEAAHALTRMKSSDGSPRDKTLISRSLIAACTDNDVNTVRKLLCEGNSLNEATEDGDSLLSLACSAGYYELAQVLLAMSAQVDDRGQKNDCTPLMEAATTRKINISQQQRKQHKKPNAQTNTKNNTNNHNCASRNEKAPKHRTKHRKNVKHQNKKTHTPRMQAPPTENPPIPKTRRTKATSTNTNTNKRKESAVTPPRQKRQRHTEQQMPKPPPLRLPQLHQWPRRAAALAAKRQRPRRKVCSKAAILVKRKPPRVERRRTMLITLAL</sequence>
<dbReference type="VEuPathDB" id="VectorBase:ADAR2_005433"/>
<evidence type="ECO:0000256" key="2">
    <source>
        <dbReference type="ARBA" id="ARBA00023043"/>
    </source>
</evidence>
<evidence type="ECO:0000256" key="3">
    <source>
        <dbReference type="PROSITE-ProRule" id="PRU00023"/>
    </source>
</evidence>
<organism evidence="6">
    <name type="scientific">Anopheles darlingi</name>
    <name type="common">Mosquito</name>
    <dbReference type="NCBI Taxonomy" id="43151"/>
    <lineage>
        <taxon>Eukaryota</taxon>
        <taxon>Metazoa</taxon>
        <taxon>Ecdysozoa</taxon>
        <taxon>Arthropoda</taxon>
        <taxon>Hexapoda</taxon>
        <taxon>Insecta</taxon>
        <taxon>Pterygota</taxon>
        <taxon>Neoptera</taxon>
        <taxon>Endopterygota</taxon>
        <taxon>Diptera</taxon>
        <taxon>Nematocera</taxon>
        <taxon>Culicoidea</taxon>
        <taxon>Culicidae</taxon>
        <taxon>Anophelinae</taxon>
        <taxon>Anopheles</taxon>
    </lineage>
</organism>
<dbReference type="EMBL" id="GGFL01015664">
    <property type="protein sequence ID" value="MBW79842.1"/>
    <property type="molecule type" value="Transcribed_RNA"/>
</dbReference>
<accession>A0A2M4DQM6</accession>
<keyword evidence="2 3" id="KW-0040">ANK repeat</keyword>
<evidence type="ECO:0000256" key="1">
    <source>
        <dbReference type="ARBA" id="ARBA00022737"/>
    </source>
</evidence>
<keyword evidence="5" id="KW-0732">Signal</keyword>
<feature type="signal peptide" evidence="5">
    <location>
        <begin position="1"/>
        <end position="23"/>
    </location>
</feature>
<evidence type="ECO:0000256" key="4">
    <source>
        <dbReference type="SAM" id="MobiDB-lite"/>
    </source>
</evidence>
<evidence type="ECO:0000256" key="5">
    <source>
        <dbReference type="SAM" id="SignalP"/>
    </source>
</evidence>
<dbReference type="PANTHER" id="PTHR23206:SF8">
    <property type="entry name" value="ANKYRIN REPEAT AND KH DOMAIN-CONTAINING 1"/>
    <property type="match status" value="1"/>
</dbReference>
<dbReference type="PANTHER" id="PTHR23206">
    <property type="entry name" value="MASK PROTEIN"/>
    <property type="match status" value="1"/>
</dbReference>
<reference evidence="6" key="1">
    <citation type="submission" date="2018-01" db="EMBL/GenBank/DDBJ databases">
        <title>An insight into the sialome of Amazonian anophelines.</title>
        <authorList>
            <person name="Ribeiro J.M."/>
            <person name="Scarpassa V."/>
            <person name="Calvo E."/>
        </authorList>
    </citation>
    <scope>NUCLEOTIDE SEQUENCE</scope>
</reference>
<dbReference type="GO" id="GO:0005737">
    <property type="term" value="C:cytoplasm"/>
    <property type="evidence" value="ECO:0007669"/>
    <property type="project" value="TreeGrafter"/>
</dbReference>
<feature type="compositionally biased region" description="Basic residues" evidence="4">
    <location>
        <begin position="234"/>
        <end position="253"/>
    </location>
</feature>
<dbReference type="PROSITE" id="PS50088">
    <property type="entry name" value="ANK_REPEAT"/>
    <property type="match status" value="1"/>
</dbReference>
<feature type="compositionally biased region" description="Acidic residues" evidence="4">
    <location>
        <begin position="36"/>
        <end position="73"/>
    </location>
</feature>